<dbReference type="EMBL" id="BDOQ01000007">
    <property type="protein sequence ID" value="GBG14418.1"/>
    <property type="molecule type" value="Genomic_DNA"/>
</dbReference>
<dbReference type="AlphaFoldDB" id="A0A2R5FA45"/>
<gene>
    <name evidence="1" type="ORF">NMK_2017</name>
</gene>
<organism evidence="1 2">
    <name type="scientific">Novimethylophilus kurashikiensis</name>
    <dbReference type="NCBI Taxonomy" id="1825523"/>
    <lineage>
        <taxon>Bacteria</taxon>
        <taxon>Pseudomonadati</taxon>
        <taxon>Pseudomonadota</taxon>
        <taxon>Betaproteobacteria</taxon>
        <taxon>Nitrosomonadales</taxon>
        <taxon>Methylophilaceae</taxon>
        <taxon>Novimethylophilus</taxon>
    </lineage>
</organism>
<evidence type="ECO:0000313" key="2">
    <source>
        <dbReference type="Proteomes" id="UP000245081"/>
    </source>
</evidence>
<name>A0A2R5FA45_9PROT</name>
<protein>
    <submittedName>
        <fullName evidence="1">Uncharacterized protein</fullName>
    </submittedName>
</protein>
<dbReference type="Proteomes" id="UP000245081">
    <property type="component" value="Unassembled WGS sequence"/>
</dbReference>
<accession>A0A2R5FA45</accession>
<sequence>MTAPVRCRGCGHIYRGVDYSPNSVPNENGYCGWCCKEGVTSDAEMAKMEALNTQRHQEDEVYDH</sequence>
<comment type="caution">
    <text evidence="1">The sequence shown here is derived from an EMBL/GenBank/DDBJ whole genome shotgun (WGS) entry which is preliminary data.</text>
</comment>
<keyword evidence="2" id="KW-1185">Reference proteome</keyword>
<dbReference type="RefSeq" id="WP_146187167.1">
    <property type="nucleotide sequence ID" value="NZ_BDOQ01000007.1"/>
</dbReference>
<reference evidence="1 2" key="1">
    <citation type="journal article" date="2018" name="Environ. Microbiol.">
        <title>Isolation and genomic characterization of Novimethylophilus kurashikiensis gen. nov. sp. nov., a new lanthanide-dependent methylotrophic species of Methylophilaceae.</title>
        <authorList>
            <person name="Lv H."/>
            <person name="Sahin N."/>
            <person name="Tani A."/>
        </authorList>
    </citation>
    <scope>NUCLEOTIDE SEQUENCE [LARGE SCALE GENOMIC DNA]</scope>
    <source>
        <strain evidence="1 2">La2-4</strain>
    </source>
</reference>
<proteinExistence type="predicted"/>
<evidence type="ECO:0000313" key="1">
    <source>
        <dbReference type="EMBL" id="GBG14418.1"/>
    </source>
</evidence>